<reference evidence="1 2" key="1">
    <citation type="journal article" date="2018" name="G3 (Bethesda)">
        <title>Phylogenetic and Phylogenomic Definition of Rhizopus Species.</title>
        <authorList>
            <person name="Gryganskyi A.P."/>
            <person name="Golan J."/>
            <person name="Dolatabadi S."/>
            <person name="Mondo S."/>
            <person name="Robb S."/>
            <person name="Idnurm A."/>
            <person name="Muszewska A."/>
            <person name="Steczkiewicz K."/>
            <person name="Masonjones S."/>
            <person name="Liao H.L."/>
            <person name="Gajdeczka M.T."/>
            <person name="Anike F."/>
            <person name="Vuek A."/>
            <person name="Anishchenko I.M."/>
            <person name="Voigt K."/>
            <person name="de Hoog G.S."/>
            <person name="Smith M.E."/>
            <person name="Heitman J."/>
            <person name="Vilgalys R."/>
            <person name="Stajich J.E."/>
        </authorList>
    </citation>
    <scope>NUCLEOTIDE SEQUENCE [LARGE SCALE GENOMIC DNA]</scope>
    <source>
        <strain evidence="1 2">CBS 357.93</strain>
    </source>
</reference>
<gene>
    <name evidence="1" type="ORF">CU097_008315</name>
</gene>
<sequence length="77" mass="8593">MPYLALLVDKLIELYNEITIAIDVYPKGNTLNTILIFEAYDIFVYREASGFLGHSCAFACSMCKAKINMADGCLNFS</sequence>
<proteinExistence type="predicted"/>
<comment type="caution">
    <text evidence="1">The sequence shown here is derived from an EMBL/GenBank/DDBJ whole genome shotgun (WGS) entry which is preliminary data.</text>
</comment>
<name>A0A367J513_RHIAZ</name>
<keyword evidence="2" id="KW-1185">Reference proteome</keyword>
<feature type="non-terminal residue" evidence="1">
    <location>
        <position position="77"/>
    </location>
</feature>
<dbReference type="Proteomes" id="UP000252139">
    <property type="component" value="Unassembled WGS sequence"/>
</dbReference>
<accession>A0A367J513</accession>
<dbReference type="AlphaFoldDB" id="A0A367J513"/>
<organism evidence="1 2">
    <name type="scientific">Rhizopus azygosporus</name>
    <name type="common">Rhizopus microsporus var. azygosporus</name>
    <dbReference type="NCBI Taxonomy" id="86630"/>
    <lineage>
        <taxon>Eukaryota</taxon>
        <taxon>Fungi</taxon>
        <taxon>Fungi incertae sedis</taxon>
        <taxon>Mucoromycota</taxon>
        <taxon>Mucoromycotina</taxon>
        <taxon>Mucoromycetes</taxon>
        <taxon>Mucorales</taxon>
        <taxon>Mucorineae</taxon>
        <taxon>Rhizopodaceae</taxon>
        <taxon>Rhizopus</taxon>
    </lineage>
</organism>
<evidence type="ECO:0000313" key="2">
    <source>
        <dbReference type="Proteomes" id="UP000252139"/>
    </source>
</evidence>
<dbReference type="EMBL" id="PJQL01002195">
    <property type="protein sequence ID" value="RCH85054.1"/>
    <property type="molecule type" value="Genomic_DNA"/>
</dbReference>
<evidence type="ECO:0000313" key="1">
    <source>
        <dbReference type="EMBL" id="RCH85054.1"/>
    </source>
</evidence>
<protein>
    <submittedName>
        <fullName evidence="1">Uncharacterized protein</fullName>
    </submittedName>
</protein>